<evidence type="ECO:0000313" key="3">
    <source>
        <dbReference type="Proteomes" id="UP001589867"/>
    </source>
</evidence>
<keyword evidence="3" id="KW-1185">Reference proteome</keyword>
<dbReference type="EMBL" id="JBHLUH010000064">
    <property type="protein sequence ID" value="MFC0532047.1"/>
    <property type="molecule type" value="Genomic_DNA"/>
</dbReference>
<accession>A0ABV6MBE1</accession>
<comment type="caution">
    <text evidence="2">The sequence shown here is derived from an EMBL/GenBank/DDBJ whole genome shotgun (WGS) entry which is preliminary data.</text>
</comment>
<dbReference type="Proteomes" id="UP001589867">
    <property type="component" value="Unassembled WGS sequence"/>
</dbReference>
<organism evidence="2 3">
    <name type="scientific">Phytohabitans kaempferiae</name>
    <dbReference type="NCBI Taxonomy" id="1620943"/>
    <lineage>
        <taxon>Bacteria</taxon>
        <taxon>Bacillati</taxon>
        <taxon>Actinomycetota</taxon>
        <taxon>Actinomycetes</taxon>
        <taxon>Micromonosporales</taxon>
        <taxon>Micromonosporaceae</taxon>
    </lineage>
</organism>
<sequence length="552" mass="62134">MTAAFAAERAPTPDASDIEATVAAEELLRRFPPRPDEGCWPRSMLSTDEVLALLDSPGFRAPTPQLRRNRRRGTVLLLRWLATFPGDSWQERWHASGVEAHDGKRWETAPVDWLAGQGVRSSGNEALLGSGLLMLICADALRPSMAWMYSRHLHQLTRAMQAHRDPVALARLRDAFTARKVRADLVGRCLLKIAVIMARKGGGVADITVGDCVEAADAHDEAQRHGQGSSLVYEVLRSLGQFPTDAPAHIRAFRSAKGQRSVEQLVDRYNIACRPVRDLLVAYLKERQPRLDYTSLEALARTLAGPFFWQGLELHHPGISSLRLAPELVEAWKQRAATKLRRIQQHDGTCVELQQPRANSKALLLLVRAFYLDIAQWAVEDPARWGQWAAPCPVGDADVDRRKDKRHRKSRTDQRTRERLPALPLLVQHVAEQRRRAAARLQALLSTPPGEVFSVEGETLRRVKLSQRTDGVWAQDYTAGAKRRNLAFEEHQAFWGWALVEVLRHTGIRIEELTELTHHSITQYRLPTTGELVPLLQIAPSKTDEERLLPID</sequence>
<feature type="region of interest" description="Disordered" evidence="1">
    <location>
        <begin position="396"/>
        <end position="415"/>
    </location>
</feature>
<proteinExistence type="predicted"/>
<dbReference type="RefSeq" id="WP_377257521.1">
    <property type="nucleotide sequence ID" value="NZ_JBHLUH010000064.1"/>
</dbReference>
<reference evidence="2 3" key="1">
    <citation type="submission" date="2024-09" db="EMBL/GenBank/DDBJ databases">
        <authorList>
            <person name="Sun Q."/>
            <person name="Mori K."/>
        </authorList>
    </citation>
    <scope>NUCLEOTIDE SEQUENCE [LARGE SCALE GENOMIC DNA]</scope>
    <source>
        <strain evidence="2 3">TBRC 3947</strain>
    </source>
</reference>
<evidence type="ECO:0008006" key="4">
    <source>
        <dbReference type="Google" id="ProtNLM"/>
    </source>
</evidence>
<name>A0ABV6MBE1_9ACTN</name>
<protein>
    <recommendedName>
        <fullName evidence="4">Integrase</fullName>
    </recommendedName>
</protein>
<gene>
    <name evidence="2" type="ORF">ACFFIA_30790</name>
</gene>
<evidence type="ECO:0000313" key="2">
    <source>
        <dbReference type="EMBL" id="MFC0532047.1"/>
    </source>
</evidence>
<evidence type="ECO:0000256" key="1">
    <source>
        <dbReference type="SAM" id="MobiDB-lite"/>
    </source>
</evidence>